<sequence length="70" mass="7311">MADTTAEDRKKRVDAFKEDVKQIKPKDMGLPSPGLEEDKTPGPSAPIKKAKGGGLGCGAATKGFGAVRKK</sequence>
<dbReference type="EMBL" id="LR797251">
    <property type="protein sequence ID" value="CAB4196464.1"/>
    <property type="molecule type" value="Genomic_DNA"/>
</dbReference>
<protein>
    <submittedName>
        <fullName evidence="5">Uncharacterized protein</fullName>
    </submittedName>
</protein>
<dbReference type="EMBL" id="LR797357">
    <property type="protein sequence ID" value="CAB4205290.1"/>
    <property type="molecule type" value="Genomic_DNA"/>
</dbReference>
<evidence type="ECO:0000313" key="4">
    <source>
        <dbReference type="EMBL" id="CAB4196464.1"/>
    </source>
</evidence>
<dbReference type="EMBL" id="LR796826">
    <property type="protein sequence ID" value="CAB4168473.1"/>
    <property type="molecule type" value="Genomic_DNA"/>
</dbReference>
<evidence type="ECO:0000256" key="1">
    <source>
        <dbReference type="SAM" id="MobiDB-lite"/>
    </source>
</evidence>
<reference evidence="5" key="1">
    <citation type="submission" date="2020-05" db="EMBL/GenBank/DDBJ databases">
        <authorList>
            <person name="Chiriac C."/>
            <person name="Salcher M."/>
            <person name="Ghai R."/>
            <person name="Kavagutti S V."/>
        </authorList>
    </citation>
    <scope>NUCLEOTIDE SEQUENCE</scope>
</reference>
<organism evidence="5">
    <name type="scientific">uncultured Caudovirales phage</name>
    <dbReference type="NCBI Taxonomy" id="2100421"/>
    <lineage>
        <taxon>Viruses</taxon>
        <taxon>Duplodnaviria</taxon>
        <taxon>Heunggongvirae</taxon>
        <taxon>Uroviricota</taxon>
        <taxon>Caudoviricetes</taxon>
        <taxon>Peduoviridae</taxon>
        <taxon>Maltschvirus</taxon>
        <taxon>Maltschvirus maltsch</taxon>
    </lineage>
</organism>
<evidence type="ECO:0000313" key="3">
    <source>
        <dbReference type="EMBL" id="CAB4168473.1"/>
    </source>
</evidence>
<name>A0A6J5S9D7_9CAUD</name>
<evidence type="ECO:0000313" key="5">
    <source>
        <dbReference type="EMBL" id="CAB4205290.1"/>
    </source>
</evidence>
<proteinExistence type="predicted"/>
<evidence type="ECO:0000313" key="2">
    <source>
        <dbReference type="EMBL" id="CAB4167551.1"/>
    </source>
</evidence>
<gene>
    <name evidence="4" type="ORF">UFOVP1292_68</name>
    <name evidence="5" type="ORF">UFOVP1411_59</name>
    <name evidence="2" type="ORF">UFOVP859_27</name>
    <name evidence="3" type="ORF">UFOVP882_24</name>
</gene>
<feature type="region of interest" description="Disordered" evidence="1">
    <location>
        <begin position="24"/>
        <end position="53"/>
    </location>
</feature>
<accession>A0A6J5S9D7</accession>
<dbReference type="EMBL" id="LR796816">
    <property type="protein sequence ID" value="CAB4167551.1"/>
    <property type="molecule type" value="Genomic_DNA"/>
</dbReference>